<evidence type="ECO:0000256" key="2">
    <source>
        <dbReference type="ARBA" id="ARBA00023125"/>
    </source>
</evidence>
<dbReference type="PANTHER" id="PTHR30349:SF41">
    <property type="entry name" value="INTEGRASE_RECOMBINASE PROTEIN MJ0367-RELATED"/>
    <property type="match status" value="1"/>
</dbReference>
<evidence type="ECO:0000256" key="3">
    <source>
        <dbReference type="ARBA" id="ARBA00023172"/>
    </source>
</evidence>
<dbReference type="Pfam" id="PF00589">
    <property type="entry name" value="Phage_integrase"/>
    <property type="match status" value="1"/>
</dbReference>
<name>A0A7T7XLS4_9SPIR</name>
<dbReference type="KEGG" id="bhc:JFL75_17230"/>
<dbReference type="SUPFAM" id="SSF56349">
    <property type="entry name" value="DNA breaking-rejoining enzymes"/>
    <property type="match status" value="1"/>
</dbReference>
<keyword evidence="3" id="KW-0233">DNA recombination</keyword>
<proteinExistence type="inferred from homology"/>
<evidence type="ECO:0000313" key="6">
    <source>
        <dbReference type="Proteomes" id="UP000595917"/>
    </source>
</evidence>
<gene>
    <name evidence="5" type="ORF">JFL75_17230</name>
</gene>
<dbReference type="Gene3D" id="1.10.150.130">
    <property type="match status" value="1"/>
</dbReference>
<evidence type="ECO:0000256" key="1">
    <source>
        <dbReference type="ARBA" id="ARBA00008857"/>
    </source>
</evidence>
<dbReference type="Gene3D" id="1.10.443.10">
    <property type="entry name" value="Intergrase catalytic core"/>
    <property type="match status" value="1"/>
</dbReference>
<dbReference type="GO" id="GO:0006310">
    <property type="term" value="P:DNA recombination"/>
    <property type="evidence" value="ECO:0007669"/>
    <property type="project" value="UniProtKB-KW"/>
</dbReference>
<evidence type="ECO:0000259" key="4">
    <source>
        <dbReference type="PROSITE" id="PS51898"/>
    </source>
</evidence>
<dbReference type="RefSeq" id="WP_215625956.1">
    <property type="nucleotide sequence ID" value="NZ_CP067089.2"/>
</dbReference>
<keyword evidence="2" id="KW-0238">DNA-binding</keyword>
<feature type="domain" description="Tyr recombinase" evidence="4">
    <location>
        <begin position="109"/>
        <end position="302"/>
    </location>
</feature>
<dbReference type="PANTHER" id="PTHR30349">
    <property type="entry name" value="PHAGE INTEGRASE-RELATED"/>
    <property type="match status" value="1"/>
</dbReference>
<protein>
    <submittedName>
        <fullName evidence="5">Site-specific integrase</fullName>
    </submittedName>
</protein>
<keyword evidence="6" id="KW-1185">Reference proteome</keyword>
<reference evidence="5" key="1">
    <citation type="submission" date="2021-01" db="EMBL/GenBank/DDBJ databases">
        <title>Description of Breznakiella homolactica.</title>
        <authorList>
            <person name="Song Y."/>
            <person name="Brune A."/>
        </authorList>
    </citation>
    <scope>NUCLEOTIDE SEQUENCE</scope>
    <source>
        <strain evidence="5">RmG30</strain>
    </source>
</reference>
<dbReference type="InterPro" id="IPR050090">
    <property type="entry name" value="Tyrosine_recombinase_XerCD"/>
</dbReference>
<dbReference type="InterPro" id="IPR010998">
    <property type="entry name" value="Integrase_recombinase_N"/>
</dbReference>
<evidence type="ECO:0000313" key="5">
    <source>
        <dbReference type="EMBL" id="QQO08650.1"/>
    </source>
</evidence>
<dbReference type="EMBL" id="CP067089">
    <property type="protein sequence ID" value="QQO08650.1"/>
    <property type="molecule type" value="Genomic_DNA"/>
</dbReference>
<dbReference type="GO" id="GO:0003677">
    <property type="term" value="F:DNA binding"/>
    <property type="evidence" value="ECO:0007669"/>
    <property type="project" value="UniProtKB-KW"/>
</dbReference>
<dbReference type="InterPro" id="IPR002104">
    <property type="entry name" value="Integrase_catalytic"/>
</dbReference>
<dbReference type="GO" id="GO:0015074">
    <property type="term" value="P:DNA integration"/>
    <property type="evidence" value="ECO:0007669"/>
    <property type="project" value="InterPro"/>
</dbReference>
<comment type="similarity">
    <text evidence="1">Belongs to the 'phage' integrase family.</text>
</comment>
<dbReference type="CDD" id="cd00796">
    <property type="entry name" value="INT_Rci_Hp1_C"/>
    <property type="match status" value="1"/>
</dbReference>
<dbReference type="AlphaFoldDB" id="A0A7T7XLS4"/>
<dbReference type="PROSITE" id="PS51898">
    <property type="entry name" value="TYR_RECOMBINASE"/>
    <property type="match status" value="1"/>
</dbReference>
<dbReference type="InterPro" id="IPR013762">
    <property type="entry name" value="Integrase-like_cat_sf"/>
</dbReference>
<organism evidence="5 6">
    <name type="scientific">Breznakiella homolactica</name>
    <dbReference type="NCBI Taxonomy" id="2798577"/>
    <lineage>
        <taxon>Bacteria</taxon>
        <taxon>Pseudomonadati</taxon>
        <taxon>Spirochaetota</taxon>
        <taxon>Spirochaetia</taxon>
        <taxon>Spirochaetales</taxon>
        <taxon>Breznakiellaceae</taxon>
        <taxon>Breznakiella</taxon>
    </lineage>
</organism>
<accession>A0A7T7XLS4</accession>
<dbReference type="Proteomes" id="UP000595917">
    <property type="component" value="Chromosome"/>
</dbReference>
<sequence length="326" mass="38092">MDFWDFDTSSYFREMKTMGKEPKRRHSRDMQNIVQRYYKDYFKKKLLIQIDEMAIQDFLVHLKIDRGLSASTVNLARNACFVALKYAKRRKHIQKFDFDAVLRASGNIKERGILEREEAEKIFTLPWRDPRSRLINLIASQTGMRLGEVRSLRICDIHEDKINVEHSWSKIDGGLKSTKNRERRQVPILPELYNELLAYIKKHHRSSSINCLMFSGEKAETPYDEKQIKKDFYAVLYAAGISEAERKERNIVFHSWRHYCAKNLAQVTNRTIGMAILGHKTSIMFDHYASHIDKETFNKMAQAIKEGLKPGGGQEPEIMFPKQANG</sequence>
<dbReference type="InterPro" id="IPR011010">
    <property type="entry name" value="DNA_brk_join_enz"/>
</dbReference>